<feature type="binding site" evidence="10">
    <location>
        <position position="220"/>
    </location>
    <ligand>
        <name>Zn(2+)</name>
        <dbReference type="ChEBI" id="CHEBI:29105"/>
        <label>2</label>
        <note>catalytic</note>
    </ligand>
</feature>
<feature type="binding site" evidence="8">
    <location>
        <position position="244"/>
    </location>
    <ligand>
        <name>Zn(2+)</name>
        <dbReference type="ChEBI" id="CHEBI:29105"/>
        <label>1</label>
        <note>catalytic</note>
    </ligand>
</feature>
<evidence type="ECO:0000256" key="4">
    <source>
        <dbReference type="ARBA" id="ARBA00023180"/>
    </source>
</evidence>
<dbReference type="GO" id="GO:0005886">
    <property type="term" value="C:plasma membrane"/>
    <property type="evidence" value="ECO:0000318"/>
    <property type="project" value="GO_Central"/>
</dbReference>
<keyword evidence="8 12" id="KW-0479">Metal-binding</keyword>
<keyword evidence="12" id="KW-0378">Hydrolase</keyword>
<dbReference type="Pfam" id="PF01401">
    <property type="entry name" value="Peptidase_M2"/>
    <property type="match status" value="1"/>
</dbReference>
<keyword evidence="12" id="KW-0645">Protease</keyword>
<dbReference type="CDD" id="cd06461">
    <property type="entry name" value="M2_ACE"/>
    <property type="match status" value="1"/>
</dbReference>
<feature type="disulfide bond" evidence="9 11">
    <location>
        <begin position="185"/>
        <end position="203"/>
    </location>
</feature>
<keyword evidence="8 12" id="KW-0862">Zinc</keyword>
<evidence type="ECO:0000256" key="9">
    <source>
        <dbReference type="PIRSR" id="PIRSR601548-4"/>
    </source>
</evidence>
<dbReference type="OMA" id="CWREELE"/>
<evidence type="ECO:0000256" key="7">
    <source>
        <dbReference type="PIRSR" id="PIRSR601548-2"/>
    </source>
</evidence>
<evidence type="ECO:0000313" key="13">
    <source>
        <dbReference type="EMBL" id="EFX75583.1"/>
    </source>
</evidence>
<comment type="cofactor">
    <cofactor evidence="12">
        <name>Zn(2+)</name>
        <dbReference type="ChEBI" id="CHEBI:29105"/>
    </cofactor>
    <text evidence="12">Binds 1 zinc ion per subunit.</text>
</comment>
<feature type="binding site" evidence="8">
    <location>
        <position position="220"/>
    </location>
    <ligand>
        <name>Zn(2+)</name>
        <dbReference type="ChEBI" id="CHEBI:29105"/>
        <label>1</label>
        <note>catalytic</note>
    </ligand>
</feature>
<feature type="active site" description="Proton donor 2" evidence="6">
    <location>
        <position position="348"/>
    </location>
</feature>
<evidence type="ECO:0000256" key="11">
    <source>
        <dbReference type="PROSITE-ProRule" id="PRU01355"/>
    </source>
</evidence>
<dbReference type="HOGENOM" id="CLU_014364_3_2_1"/>
<dbReference type="InterPro" id="IPR001548">
    <property type="entry name" value="Peptidase_M2"/>
</dbReference>
<gene>
    <name evidence="13" type="ORF">DAPPUDRAFT_214350</name>
</gene>
<feature type="active site" description="Proton acceptor 2" evidence="6">
    <location>
        <position position="217"/>
    </location>
</feature>
<dbReference type="GO" id="GO:0005615">
    <property type="term" value="C:extracellular space"/>
    <property type="evidence" value="ECO:0000318"/>
    <property type="project" value="GO_Central"/>
</dbReference>
<dbReference type="eggNOG" id="KOG3690">
    <property type="taxonomic scope" value="Eukaryota"/>
</dbReference>
<feature type="disulfide bond" evidence="9">
    <location>
        <begin position="373"/>
        <end position="389"/>
    </location>
</feature>
<dbReference type="PANTHER" id="PTHR10514">
    <property type="entry name" value="ANGIOTENSIN-CONVERTING ENZYME"/>
    <property type="match status" value="1"/>
</dbReference>
<evidence type="ECO:0000256" key="12">
    <source>
        <dbReference type="RuleBase" id="RU361144"/>
    </source>
</evidence>
<dbReference type="EMBL" id="GL732574">
    <property type="protein sequence ID" value="EFX75583.1"/>
    <property type="molecule type" value="Genomic_DNA"/>
</dbReference>
<evidence type="ECO:0000256" key="6">
    <source>
        <dbReference type="PIRSR" id="PIRSR601548-11"/>
    </source>
</evidence>
<dbReference type="PANTHER" id="PTHR10514:SF45">
    <property type="entry name" value="ANGIOTENSIN-CONVERTING ENZYME"/>
    <property type="match status" value="1"/>
</dbReference>
<dbReference type="PROSITE" id="PS52011">
    <property type="entry name" value="PEPTIDASE_M2"/>
    <property type="match status" value="1"/>
</dbReference>
<protein>
    <recommendedName>
        <fullName evidence="12">Angiotensin-converting enzyme</fullName>
        <ecNumber evidence="12">3.4.-.-</ecNumber>
    </recommendedName>
</protein>
<dbReference type="GO" id="GO:0008237">
    <property type="term" value="F:metallopeptidase activity"/>
    <property type="evidence" value="ECO:0000318"/>
    <property type="project" value="GO_Central"/>
</dbReference>
<evidence type="ECO:0000256" key="2">
    <source>
        <dbReference type="ARBA" id="ARBA00022729"/>
    </source>
</evidence>
<dbReference type="Gene3D" id="1.10.1370.30">
    <property type="match status" value="1"/>
</dbReference>
<dbReference type="KEGG" id="dpx:DAPPUDRAFT_214350"/>
<feature type="binding site" evidence="7">
    <location>
        <position position="357"/>
    </location>
    <ligand>
        <name>chloride</name>
        <dbReference type="ChEBI" id="CHEBI:17996"/>
        <label>1</label>
    </ligand>
</feature>
<sequence length="458" mass="52311">MAKTRDYSTLLEAWSGWRNAVGPPSKQLFSRMIEINNLGVQSAGFHDTSEIWKNELGISNLENIVDDLYATIQPLYVQLHAFVRGRLSAIDKTGVVHSDRPLPAHVLGNMWAQNWEPILPQLLPTAALSGGEDATQVLRRRYSSFNQLVVVAQDFFLSLGFQPLPPTFWSRSQFVRPNDGRKPVCHGSATDFYSQEDVRLLMCGKINEDDFYTLHHEMGHLYYFLTYSHQPFLFRSGASSAFHEAIGDTIIYAAMATKHRHRLGFVSTGNKTNPKDLDIINLLRQALVKIPILPFSLALEKWRWGVMAGQIKPNQYNQAWWNLKLKYQGIVPPIERSEKDFDPASKFHIISNTPYIRYFLSSVLQVQIFQALCEASGQGPRFGKPLNQCDIYGSIEAGNRLREMMSLGSSHPWNVALKVLTHEENPKIDAQPLMDYYQPLHEWLVIENRRLNYTIGFD</sequence>
<keyword evidence="4 12" id="KW-0325">Glycoprotein</keyword>
<keyword evidence="12" id="KW-0482">Metalloprotease</keyword>
<evidence type="ECO:0000256" key="3">
    <source>
        <dbReference type="ARBA" id="ARBA00023157"/>
    </source>
</evidence>
<reference evidence="13 14" key="1">
    <citation type="journal article" date="2011" name="Science">
        <title>The ecoresponsive genome of Daphnia pulex.</title>
        <authorList>
            <person name="Colbourne J.K."/>
            <person name="Pfrender M.E."/>
            <person name="Gilbert D."/>
            <person name="Thomas W.K."/>
            <person name="Tucker A."/>
            <person name="Oakley T.H."/>
            <person name="Tokishita S."/>
            <person name="Aerts A."/>
            <person name="Arnold G.J."/>
            <person name="Basu M.K."/>
            <person name="Bauer D.J."/>
            <person name="Caceres C.E."/>
            <person name="Carmel L."/>
            <person name="Casola C."/>
            <person name="Choi J.H."/>
            <person name="Detter J.C."/>
            <person name="Dong Q."/>
            <person name="Dusheyko S."/>
            <person name="Eads B.D."/>
            <person name="Frohlich T."/>
            <person name="Geiler-Samerotte K.A."/>
            <person name="Gerlach D."/>
            <person name="Hatcher P."/>
            <person name="Jogdeo S."/>
            <person name="Krijgsveld J."/>
            <person name="Kriventseva E.V."/>
            <person name="Kultz D."/>
            <person name="Laforsch C."/>
            <person name="Lindquist E."/>
            <person name="Lopez J."/>
            <person name="Manak J.R."/>
            <person name="Muller J."/>
            <person name="Pangilinan J."/>
            <person name="Patwardhan R.P."/>
            <person name="Pitluck S."/>
            <person name="Pritham E.J."/>
            <person name="Rechtsteiner A."/>
            <person name="Rho M."/>
            <person name="Rogozin I.B."/>
            <person name="Sakarya O."/>
            <person name="Salamov A."/>
            <person name="Schaack S."/>
            <person name="Shapiro H."/>
            <person name="Shiga Y."/>
            <person name="Skalitzky C."/>
            <person name="Smith Z."/>
            <person name="Souvorov A."/>
            <person name="Sung W."/>
            <person name="Tang Z."/>
            <person name="Tsuchiya D."/>
            <person name="Tu H."/>
            <person name="Vos H."/>
            <person name="Wang M."/>
            <person name="Wolf Y.I."/>
            <person name="Yamagata H."/>
            <person name="Yamada T."/>
            <person name="Ye Y."/>
            <person name="Shaw J.R."/>
            <person name="Andrews J."/>
            <person name="Crease T.J."/>
            <person name="Tang H."/>
            <person name="Lucas S.M."/>
            <person name="Robertson H.M."/>
            <person name="Bork P."/>
            <person name="Koonin E.V."/>
            <person name="Zdobnov E.M."/>
            <person name="Grigoriev I.V."/>
            <person name="Lynch M."/>
            <person name="Boore J.L."/>
        </authorList>
    </citation>
    <scope>NUCLEOTIDE SEQUENCE [LARGE SCALE GENOMIC DNA]</scope>
</reference>
<dbReference type="GO" id="GO:0008241">
    <property type="term" value="F:peptidyl-dipeptidase activity"/>
    <property type="evidence" value="ECO:0007669"/>
    <property type="project" value="InterPro"/>
</dbReference>
<evidence type="ECO:0000256" key="8">
    <source>
        <dbReference type="PIRSR" id="PIRSR601548-3"/>
    </source>
</evidence>
<evidence type="ECO:0000313" key="14">
    <source>
        <dbReference type="Proteomes" id="UP000000305"/>
    </source>
</evidence>
<keyword evidence="12" id="KW-0121">Carboxypeptidase</keyword>
<comment type="caution">
    <text evidence="11">Lacks conserved residue(s) required for the propagation of feature annotation.</text>
</comment>
<feature type="binding site" evidence="8">
    <location>
        <position position="216"/>
    </location>
    <ligand>
        <name>Zn(2+)</name>
        <dbReference type="ChEBI" id="CHEBI:29105"/>
        <label>1</label>
        <note>catalytic</note>
    </ligand>
</feature>
<dbReference type="GO" id="GO:0006508">
    <property type="term" value="P:proteolysis"/>
    <property type="evidence" value="ECO:0007669"/>
    <property type="project" value="UniProtKB-KW"/>
</dbReference>
<keyword evidence="3 9" id="KW-1015">Disulfide bond</keyword>
<dbReference type="GO" id="GO:0004180">
    <property type="term" value="F:carboxypeptidase activity"/>
    <property type="evidence" value="ECO:0007669"/>
    <property type="project" value="UniProtKB-KW"/>
</dbReference>
<organism evidence="13 14">
    <name type="scientific">Daphnia pulex</name>
    <name type="common">Water flea</name>
    <dbReference type="NCBI Taxonomy" id="6669"/>
    <lineage>
        <taxon>Eukaryota</taxon>
        <taxon>Metazoa</taxon>
        <taxon>Ecdysozoa</taxon>
        <taxon>Arthropoda</taxon>
        <taxon>Crustacea</taxon>
        <taxon>Branchiopoda</taxon>
        <taxon>Diplostraca</taxon>
        <taxon>Cladocera</taxon>
        <taxon>Anomopoda</taxon>
        <taxon>Daphniidae</taxon>
        <taxon>Daphnia</taxon>
    </lineage>
</organism>
<dbReference type="SUPFAM" id="SSF55486">
    <property type="entry name" value="Metalloproteases ('zincins'), catalytic domain"/>
    <property type="match status" value="1"/>
</dbReference>
<feature type="active site" description="Proton donor 1" evidence="5">
    <location>
        <position position="348"/>
    </location>
</feature>
<proteinExistence type="inferred from homology"/>
<dbReference type="OrthoDB" id="10029630at2759"/>
<dbReference type="Proteomes" id="UP000000305">
    <property type="component" value="Unassembled WGS sequence"/>
</dbReference>
<dbReference type="PhylomeDB" id="E9GYD4"/>
<feature type="binding site" evidence="10">
    <location>
        <position position="216"/>
    </location>
    <ligand>
        <name>Zn(2+)</name>
        <dbReference type="ChEBI" id="CHEBI:29105"/>
        <label>2</label>
        <note>catalytic</note>
    </ligand>
</feature>
<evidence type="ECO:0000256" key="5">
    <source>
        <dbReference type="PIRSR" id="PIRSR601548-1"/>
    </source>
</evidence>
<keyword evidence="14" id="KW-1185">Reference proteome</keyword>
<dbReference type="AlphaFoldDB" id="E9GYD4"/>
<evidence type="ECO:0000256" key="1">
    <source>
        <dbReference type="ARBA" id="ARBA00008139"/>
    </source>
</evidence>
<comment type="similarity">
    <text evidence="1 11 12">Belongs to the peptidase M2 family.</text>
</comment>
<keyword evidence="2" id="KW-0732">Signal</keyword>
<evidence type="ECO:0000256" key="10">
    <source>
        <dbReference type="PIRSR" id="PIRSR601548-8"/>
    </source>
</evidence>
<dbReference type="InParanoid" id="E9GYD4"/>
<name>E9GYD4_DAPPU</name>
<dbReference type="GO" id="GO:0046872">
    <property type="term" value="F:metal ion binding"/>
    <property type="evidence" value="ECO:0007669"/>
    <property type="project" value="UniProtKB-KW"/>
</dbReference>
<accession>E9GYD4</accession>
<dbReference type="EC" id="3.4.-.-" evidence="12"/>
<feature type="binding site" evidence="10">
    <location>
        <position position="244"/>
    </location>
    <ligand>
        <name>Zn(2+)</name>
        <dbReference type="ChEBI" id="CHEBI:29105"/>
        <label>2</label>
        <note>catalytic</note>
    </ligand>
</feature>
<feature type="active site" description="Proton acceptor 1" evidence="5">
    <location>
        <position position="217"/>
    </location>
</feature>
<dbReference type="PRINTS" id="PR00791">
    <property type="entry name" value="PEPDIPTASEA"/>
</dbReference>